<dbReference type="GO" id="GO:0051537">
    <property type="term" value="F:2 iron, 2 sulfur cluster binding"/>
    <property type="evidence" value="ECO:0007669"/>
    <property type="project" value="UniProtKB-KW"/>
</dbReference>
<comment type="caution">
    <text evidence="9">The sequence shown here is derived from an EMBL/GenBank/DDBJ whole genome shotgun (WGS) entry which is preliminary data.</text>
</comment>
<evidence type="ECO:0000256" key="7">
    <source>
        <dbReference type="SAM" id="Phobius"/>
    </source>
</evidence>
<gene>
    <name evidence="9" type="ORF">BSTOLATCC_MIC46599</name>
</gene>
<evidence type="ECO:0000256" key="6">
    <source>
        <dbReference type="SAM" id="MobiDB-lite"/>
    </source>
</evidence>
<keyword evidence="7" id="KW-0472">Membrane</keyword>
<evidence type="ECO:0000313" key="10">
    <source>
        <dbReference type="Proteomes" id="UP001162131"/>
    </source>
</evidence>
<dbReference type="InterPro" id="IPR052950">
    <property type="entry name" value="CISD"/>
</dbReference>
<sequence length="173" mass="20018">MSDPCNYDWRLDPLVPKPEILHAPPPREEKKPTDVTDFPKQNVTPMPEEYHYPEGKYRPPTLPIRGGFIPTNIHLEAGKIYKWCSCGATWDEPWCDHKCHYMLSRNRPIAFNVDKSGYYKICNCKQSANAPFCNGTERLLVKNFSKTYFGAYRTATAAGLGLFFFGVWWNFRS</sequence>
<dbReference type="PANTHER" id="PTHR46491:SF3">
    <property type="entry name" value="CDGSH IRON-SULFUR DOMAIN-CONTAINING PROTEIN 3, MITOCHONDRIAL"/>
    <property type="match status" value="1"/>
</dbReference>
<evidence type="ECO:0000256" key="4">
    <source>
        <dbReference type="ARBA" id="ARBA00023014"/>
    </source>
</evidence>
<feature type="domain" description="Iron-binding zinc finger CDGSH type" evidence="8">
    <location>
        <begin position="68"/>
        <end position="103"/>
    </location>
</feature>
<evidence type="ECO:0000256" key="2">
    <source>
        <dbReference type="ARBA" id="ARBA00022723"/>
    </source>
</evidence>
<feature type="domain" description="Iron-binding zinc finger CDGSH type" evidence="8">
    <location>
        <begin position="106"/>
        <end position="143"/>
    </location>
</feature>
<keyword evidence="1" id="KW-0001">2Fe-2S</keyword>
<evidence type="ECO:0000313" key="9">
    <source>
        <dbReference type="EMBL" id="CAG9328603.1"/>
    </source>
</evidence>
<dbReference type="GO" id="GO:0046872">
    <property type="term" value="F:metal ion binding"/>
    <property type="evidence" value="ECO:0007669"/>
    <property type="project" value="UniProtKB-KW"/>
</dbReference>
<keyword evidence="7" id="KW-1133">Transmembrane helix</keyword>
<dbReference type="GO" id="GO:0005739">
    <property type="term" value="C:mitochondrion"/>
    <property type="evidence" value="ECO:0007669"/>
    <property type="project" value="TreeGrafter"/>
</dbReference>
<evidence type="ECO:0000259" key="8">
    <source>
        <dbReference type="SMART" id="SM00704"/>
    </source>
</evidence>
<accession>A0AAU9JS85</accession>
<evidence type="ECO:0000256" key="1">
    <source>
        <dbReference type="ARBA" id="ARBA00022714"/>
    </source>
</evidence>
<feature type="compositionally biased region" description="Basic and acidic residues" evidence="6">
    <location>
        <begin position="25"/>
        <end position="34"/>
    </location>
</feature>
<evidence type="ECO:0000256" key="5">
    <source>
        <dbReference type="ARBA" id="ARBA00034078"/>
    </source>
</evidence>
<dbReference type="PANTHER" id="PTHR46491">
    <property type="entry name" value="CDGSH IRON SULFUR DOMAIN PROTEIN HOMOLOG"/>
    <property type="match status" value="1"/>
</dbReference>
<dbReference type="AlphaFoldDB" id="A0AAU9JS85"/>
<dbReference type="SMART" id="SM00704">
    <property type="entry name" value="ZnF_CDGSH"/>
    <property type="match status" value="2"/>
</dbReference>
<dbReference type="Gene3D" id="3.40.5.90">
    <property type="entry name" value="CDGSH iron-sulfur domain, mitoNEET-type"/>
    <property type="match status" value="1"/>
</dbReference>
<feature type="transmembrane region" description="Helical" evidence="7">
    <location>
        <begin position="150"/>
        <end position="171"/>
    </location>
</feature>
<evidence type="ECO:0000256" key="3">
    <source>
        <dbReference type="ARBA" id="ARBA00023004"/>
    </source>
</evidence>
<feature type="region of interest" description="Disordered" evidence="6">
    <location>
        <begin position="1"/>
        <end position="44"/>
    </location>
</feature>
<keyword evidence="3" id="KW-0408">Iron</keyword>
<keyword evidence="2" id="KW-0479">Metal-binding</keyword>
<keyword evidence="10" id="KW-1185">Reference proteome</keyword>
<keyword evidence="4" id="KW-0411">Iron-sulfur</keyword>
<reference evidence="9" key="1">
    <citation type="submission" date="2021-09" db="EMBL/GenBank/DDBJ databases">
        <authorList>
            <consortium name="AG Swart"/>
            <person name="Singh M."/>
            <person name="Singh A."/>
            <person name="Seah K."/>
            <person name="Emmerich C."/>
        </authorList>
    </citation>
    <scope>NUCLEOTIDE SEQUENCE</scope>
    <source>
        <strain evidence="9">ATCC30299</strain>
    </source>
</reference>
<keyword evidence="7" id="KW-0812">Transmembrane</keyword>
<dbReference type="InterPro" id="IPR018967">
    <property type="entry name" value="FeS-contain_CDGSH-typ"/>
</dbReference>
<proteinExistence type="predicted"/>
<dbReference type="InterPro" id="IPR042216">
    <property type="entry name" value="MitoNEET_CISD"/>
</dbReference>
<dbReference type="EMBL" id="CAJZBQ010000046">
    <property type="protein sequence ID" value="CAG9328603.1"/>
    <property type="molecule type" value="Genomic_DNA"/>
</dbReference>
<name>A0AAU9JS85_9CILI</name>
<protein>
    <recommendedName>
        <fullName evidence="8">Iron-binding zinc finger CDGSH type domain-containing protein</fullName>
    </recommendedName>
</protein>
<organism evidence="9 10">
    <name type="scientific">Blepharisma stoltei</name>
    <dbReference type="NCBI Taxonomy" id="1481888"/>
    <lineage>
        <taxon>Eukaryota</taxon>
        <taxon>Sar</taxon>
        <taxon>Alveolata</taxon>
        <taxon>Ciliophora</taxon>
        <taxon>Postciliodesmatophora</taxon>
        <taxon>Heterotrichea</taxon>
        <taxon>Heterotrichida</taxon>
        <taxon>Blepharismidae</taxon>
        <taxon>Blepharisma</taxon>
    </lineage>
</organism>
<comment type="cofactor">
    <cofactor evidence="5">
        <name>[2Fe-2S] cluster</name>
        <dbReference type="ChEBI" id="CHEBI:190135"/>
    </cofactor>
</comment>
<dbReference type="Proteomes" id="UP001162131">
    <property type="component" value="Unassembled WGS sequence"/>
</dbReference>